<protein>
    <submittedName>
        <fullName evidence="2">Protein ImuA</fullName>
    </submittedName>
</protein>
<accession>A0A1H3J8E6</accession>
<sequence>MSVLDPRLGRHGHRPAPSLSLWDDTLRLALARVHEVCGTARRTLALRIAAAAGGPVLWIAPARSTASLNPSGMAGMLAPRDVLFVTADRPADMLWAMEETLRSGAASVAIADLSDPPAMTPVRRLHLAAEAGAGTGPCRPLGLILTPGAGGAPGVETRWRMDPAHLPGHDRWRLERLHARMAPPRAWTIEERPAHDAEAGTPAPAAWLRV</sequence>
<organism evidence="2 3">
    <name type="scientific">Citreimonas salinaria</name>
    <dbReference type="NCBI Taxonomy" id="321339"/>
    <lineage>
        <taxon>Bacteria</taxon>
        <taxon>Pseudomonadati</taxon>
        <taxon>Pseudomonadota</taxon>
        <taxon>Alphaproteobacteria</taxon>
        <taxon>Rhodobacterales</taxon>
        <taxon>Roseobacteraceae</taxon>
        <taxon>Citreimonas</taxon>
    </lineage>
</organism>
<dbReference type="Gene3D" id="3.40.50.300">
    <property type="entry name" value="P-loop containing nucleotide triphosphate hydrolases"/>
    <property type="match status" value="1"/>
</dbReference>
<dbReference type="STRING" id="321339.SAMN05444340_106126"/>
<gene>
    <name evidence="2" type="ORF">SAMN05444340_106126</name>
</gene>
<proteinExistence type="predicted"/>
<reference evidence="2 3" key="1">
    <citation type="submission" date="2016-10" db="EMBL/GenBank/DDBJ databases">
        <authorList>
            <person name="de Groot N.N."/>
        </authorList>
    </citation>
    <scope>NUCLEOTIDE SEQUENCE [LARGE SCALE GENOMIC DNA]</scope>
    <source>
        <strain evidence="2 3">DSM 26880</strain>
    </source>
</reference>
<dbReference type="EMBL" id="FNPF01000006">
    <property type="protein sequence ID" value="SDY36253.1"/>
    <property type="molecule type" value="Genomic_DNA"/>
</dbReference>
<keyword evidence="3" id="KW-1185">Reference proteome</keyword>
<dbReference type="Proteomes" id="UP000199286">
    <property type="component" value="Unassembled WGS sequence"/>
</dbReference>
<dbReference type="InterPro" id="IPR027417">
    <property type="entry name" value="P-loop_NTPase"/>
</dbReference>
<dbReference type="SUPFAM" id="SSF52540">
    <property type="entry name" value="P-loop containing nucleoside triphosphate hydrolases"/>
    <property type="match status" value="1"/>
</dbReference>
<dbReference type="AlphaFoldDB" id="A0A1H3J8E6"/>
<evidence type="ECO:0000313" key="2">
    <source>
        <dbReference type="EMBL" id="SDY36253.1"/>
    </source>
</evidence>
<evidence type="ECO:0000256" key="1">
    <source>
        <dbReference type="SAM" id="MobiDB-lite"/>
    </source>
</evidence>
<dbReference type="OrthoDB" id="7630980at2"/>
<dbReference type="RefSeq" id="WP_089882758.1">
    <property type="nucleotide sequence ID" value="NZ_FNPF01000006.1"/>
</dbReference>
<feature type="region of interest" description="Disordered" evidence="1">
    <location>
        <begin position="191"/>
        <end position="210"/>
    </location>
</feature>
<evidence type="ECO:0000313" key="3">
    <source>
        <dbReference type="Proteomes" id="UP000199286"/>
    </source>
</evidence>
<name>A0A1H3J8E6_9RHOB</name>